<evidence type="ECO:0000313" key="3">
    <source>
        <dbReference type="Proteomes" id="UP000700596"/>
    </source>
</evidence>
<keyword evidence="3" id="KW-1185">Reference proteome</keyword>
<feature type="signal peptide" evidence="1">
    <location>
        <begin position="1"/>
        <end position="23"/>
    </location>
</feature>
<proteinExistence type="predicted"/>
<dbReference type="Proteomes" id="UP000700596">
    <property type="component" value="Unassembled WGS sequence"/>
</dbReference>
<dbReference type="EMBL" id="JAGMWT010000021">
    <property type="protein sequence ID" value="KAH7112449.1"/>
    <property type="molecule type" value="Genomic_DNA"/>
</dbReference>
<keyword evidence="1" id="KW-0732">Signal</keyword>
<dbReference type="PANTHER" id="PTHR35605">
    <property type="entry name" value="ECP2 EFFECTOR PROTEIN DOMAIN-CONTAINING PROTEIN-RELATED"/>
    <property type="match status" value="1"/>
</dbReference>
<name>A0A9P9D4I5_9PLEO</name>
<evidence type="ECO:0000313" key="2">
    <source>
        <dbReference type="EMBL" id="KAH7112449.1"/>
    </source>
</evidence>
<comment type="caution">
    <text evidence="2">The sequence shown here is derived from an EMBL/GenBank/DDBJ whole genome shotgun (WGS) entry which is preliminary data.</text>
</comment>
<dbReference type="OrthoDB" id="3552888at2759"/>
<sequence>MLFISNAALFLASLAPLAAQAAALDPFSGYTIVPPKWRIELSPGQFEIFNGTIEEAIAQAKAINPEFEVATEKRDFVMDRDVVRRSNVICGQQPSNALKSRIEQNIAELRTRGHNVWTFLGGHQCTRLICTSGSANYWCNDNADTMILTWGAIGDSIQHGVNSCAASIDWFSAHNFQDGGWNTLSRGDDC</sequence>
<organism evidence="2 3">
    <name type="scientific">Dendryphion nanum</name>
    <dbReference type="NCBI Taxonomy" id="256645"/>
    <lineage>
        <taxon>Eukaryota</taxon>
        <taxon>Fungi</taxon>
        <taxon>Dikarya</taxon>
        <taxon>Ascomycota</taxon>
        <taxon>Pezizomycotina</taxon>
        <taxon>Dothideomycetes</taxon>
        <taxon>Pleosporomycetidae</taxon>
        <taxon>Pleosporales</taxon>
        <taxon>Torulaceae</taxon>
        <taxon>Dendryphion</taxon>
    </lineage>
</organism>
<feature type="chain" id="PRO_5040304691" evidence="1">
    <location>
        <begin position="24"/>
        <end position="190"/>
    </location>
</feature>
<gene>
    <name evidence="2" type="ORF">B0J11DRAFT_585418</name>
</gene>
<evidence type="ECO:0000256" key="1">
    <source>
        <dbReference type="SAM" id="SignalP"/>
    </source>
</evidence>
<dbReference type="PANTHER" id="PTHR35605:SF1">
    <property type="entry name" value="ECP2 EFFECTOR PROTEIN DOMAIN-CONTAINING PROTEIN-RELATED"/>
    <property type="match status" value="1"/>
</dbReference>
<accession>A0A9P9D4I5</accession>
<reference evidence="2" key="1">
    <citation type="journal article" date="2021" name="Nat. Commun.">
        <title>Genetic determinants of endophytism in the Arabidopsis root mycobiome.</title>
        <authorList>
            <person name="Mesny F."/>
            <person name="Miyauchi S."/>
            <person name="Thiergart T."/>
            <person name="Pickel B."/>
            <person name="Atanasova L."/>
            <person name="Karlsson M."/>
            <person name="Huettel B."/>
            <person name="Barry K.W."/>
            <person name="Haridas S."/>
            <person name="Chen C."/>
            <person name="Bauer D."/>
            <person name="Andreopoulos W."/>
            <person name="Pangilinan J."/>
            <person name="LaButti K."/>
            <person name="Riley R."/>
            <person name="Lipzen A."/>
            <person name="Clum A."/>
            <person name="Drula E."/>
            <person name="Henrissat B."/>
            <person name="Kohler A."/>
            <person name="Grigoriev I.V."/>
            <person name="Martin F.M."/>
            <person name="Hacquard S."/>
        </authorList>
    </citation>
    <scope>NUCLEOTIDE SEQUENCE</scope>
    <source>
        <strain evidence="2">MPI-CAGE-CH-0243</strain>
    </source>
</reference>
<protein>
    <submittedName>
        <fullName evidence="2">Uncharacterized protein</fullName>
    </submittedName>
</protein>
<dbReference type="AlphaFoldDB" id="A0A9P9D4I5"/>